<comment type="caution">
    <text evidence="12">The sequence shown here is derived from an EMBL/GenBank/DDBJ whole genome shotgun (WGS) entry which is preliminary data.</text>
</comment>
<dbReference type="FunFam" id="1.10.287.180:FF:000001">
    <property type="entry name" value="Transcription elongation factor GreA"/>
    <property type="match status" value="1"/>
</dbReference>
<dbReference type="InterPro" id="IPR036953">
    <property type="entry name" value="GreA/GreB_C_sf"/>
</dbReference>
<accession>A0A2H0TE92</accession>
<keyword evidence="12" id="KW-0648">Protein biosynthesis</keyword>
<dbReference type="Gene3D" id="1.10.287.180">
    <property type="entry name" value="Transcription elongation factor, GreA/GreB, N-terminal domain"/>
    <property type="match status" value="1"/>
</dbReference>
<evidence type="ECO:0000259" key="11">
    <source>
        <dbReference type="Pfam" id="PF03449"/>
    </source>
</evidence>
<dbReference type="SUPFAM" id="SSF46557">
    <property type="entry name" value="GreA transcript cleavage protein, N-terminal domain"/>
    <property type="match status" value="1"/>
</dbReference>
<evidence type="ECO:0000256" key="6">
    <source>
        <dbReference type="ARBA" id="ARBA00024916"/>
    </source>
</evidence>
<evidence type="ECO:0000256" key="8">
    <source>
        <dbReference type="HAMAP-Rule" id="MF_00105"/>
    </source>
</evidence>
<evidence type="ECO:0000256" key="5">
    <source>
        <dbReference type="ARBA" id="ARBA00023163"/>
    </source>
</evidence>
<comment type="function">
    <text evidence="6 8 9">Necessary for efficient RNA polymerase transcription elongation past template-encoded arresting sites. The arresting sites in DNA have the property of trapping a certain fraction of elongating RNA polymerases that pass through, resulting in locked ternary complexes. Cleavage of the nascent transcript by cleavage factors such as GreA or GreB allows the resumption of elongation from the new 3'terminus. GreA releases sequences of 2 to 3 nucleotides.</text>
</comment>
<dbReference type="InterPro" id="IPR028624">
    <property type="entry name" value="Tscrpt_elong_fac_GreA/B"/>
</dbReference>
<evidence type="ECO:0000259" key="10">
    <source>
        <dbReference type="Pfam" id="PF01272"/>
    </source>
</evidence>
<dbReference type="NCBIfam" id="TIGR01462">
    <property type="entry name" value="greA"/>
    <property type="match status" value="1"/>
</dbReference>
<evidence type="ECO:0000313" key="13">
    <source>
        <dbReference type="Proteomes" id="UP000231503"/>
    </source>
</evidence>
<dbReference type="FunFam" id="3.10.50.30:FF:000001">
    <property type="entry name" value="Transcription elongation factor GreA"/>
    <property type="match status" value="1"/>
</dbReference>
<keyword evidence="3 8" id="KW-0805">Transcription regulation</keyword>
<dbReference type="Pfam" id="PF03449">
    <property type="entry name" value="GreA_GreB_N"/>
    <property type="match status" value="1"/>
</dbReference>
<dbReference type="Gene3D" id="3.10.50.30">
    <property type="entry name" value="Transcription elongation factor, GreA/GreB, C-terminal domain"/>
    <property type="match status" value="1"/>
</dbReference>
<organism evidence="12 13">
    <name type="scientific">Candidatus Niyogibacteria bacterium CG10_big_fil_rev_8_21_14_0_10_46_36</name>
    <dbReference type="NCBI Taxonomy" id="1974726"/>
    <lineage>
        <taxon>Bacteria</taxon>
        <taxon>Candidatus Niyogiibacteriota</taxon>
    </lineage>
</organism>
<feature type="coiled-coil region" evidence="8">
    <location>
        <begin position="22"/>
        <end position="79"/>
    </location>
</feature>
<dbReference type="NCBIfam" id="NF001263">
    <property type="entry name" value="PRK00226.1-4"/>
    <property type="match status" value="1"/>
</dbReference>
<keyword evidence="4 8" id="KW-0238">DNA-binding</keyword>
<dbReference type="InterPro" id="IPR036805">
    <property type="entry name" value="Tscrpt_elong_fac_GreA/B_N_sf"/>
</dbReference>
<evidence type="ECO:0000256" key="9">
    <source>
        <dbReference type="RuleBase" id="RU000556"/>
    </source>
</evidence>
<dbReference type="PANTHER" id="PTHR30437">
    <property type="entry name" value="TRANSCRIPTION ELONGATION FACTOR GREA"/>
    <property type="match status" value="1"/>
</dbReference>
<keyword evidence="5 8" id="KW-0804">Transcription</keyword>
<dbReference type="InterPro" id="IPR018151">
    <property type="entry name" value="TF_GreA/GreB_CS"/>
</dbReference>
<evidence type="ECO:0000256" key="2">
    <source>
        <dbReference type="ARBA" id="ARBA00013729"/>
    </source>
</evidence>
<dbReference type="EMBL" id="PFCO01000001">
    <property type="protein sequence ID" value="PIR69869.1"/>
    <property type="molecule type" value="Genomic_DNA"/>
</dbReference>
<dbReference type="SUPFAM" id="SSF54534">
    <property type="entry name" value="FKBP-like"/>
    <property type="match status" value="1"/>
</dbReference>
<dbReference type="PROSITE" id="PS00829">
    <property type="entry name" value="GREAB_1"/>
    <property type="match status" value="1"/>
</dbReference>
<feature type="domain" description="Transcription elongation factor GreA/GreB C-terminal" evidence="10">
    <location>
        <begin position="95"/>
        <end position="164"/>
    </location>
</feature>
<dbReference type="InterPro" id="IPR023459">
    <property type="entry name" value="Tscrpt_elong_fac_GreA/B_fam"/>
</dbReference>
<reference evidence="13" key="1">
    <citation type="submission" date="2017-09" db="EMBL/GenBank/DDBJ databases">
        <title>Depth-based differentiation of microbial function through sediment-hosted aquifers and enrichment of novel symbionts in the deep terrestrial subsurface.</title>
        <authorList>
            <person name="Probst A.J."/>
            <person name="Ladd B."/>
            <person name="Jarett J.K."/>
            <person name="Geller-Mcgrath D.E."/>
            <person name="Sieber C.M.K."/>
            <person name="Emerson J.B."/>
            <person name="Anantharaman K."/>
            <person name="Thomas B.C."/>
            <person name="Malmstrom R."/>
            <person name="Stieglmeier M."/>
            <person name="Klingl A."/>
            <person name="Woyke T."/>
            <person name="Ryan C.M."/>
            <person name="Banfield J.F."/>
        </authorList>
    </citation>
    <scope>NUCLEOTIDE SEQUENCE [LARGE SCALE GENOMIC DNA]</scope>
</reference>
<evidence type="ECO:0000256" key="1">
    <source>
        <dbReference type="ARBA" id="ARBA00008213"/>
    </source>
</evidence>
<evidence type="ECO:0000256" key="3">
    <source>
        <dbReference type="ARBA" id="ARBA00023015"/>
    </source>
</evidence>
<dbReference type="InterPro" id="IPR001437">
    <property type="entry name" value="Tscrpt_elong_fac_GreA/B_C"/>
</dbReference>
<keyword evidence="8" id="KW-0175">Coiled coil</keyword>
<proteinExistence type="inferred from homology"/>
<dbReference type="GO" id="GO:0032784">
    <property type="term" value="P:regulation of DNA-templated transcription elongation"/>
    <property type="evidence" value="ECO:0007669"/>
    <property type="project" value="UniProtKB-UniRule"/>
</dbReference>
<dbReference type="GO" id="GO:0070063">
    <property type="term" value="F:RNA polymerase binding"/>
    <property type="evidence" value="ECO:0007669"/>
    <property type="project" value="InterPro"/>
</dbReference>
<dbReference type="HAMAP" id="MF_00105">
    <property type="entry name" value="GreA_GreB"/>
    <property type="match status" value="1"/>
</dbReference>
<evidence type="ECO:0000256" key="7">
    <source>
        <dbReference type="ARBA" id="ARBA00030776"/>
    </source>
</evidence>
<dbReference type="PANTHER" id="PTHR30437:SF4">
    <property type="entry name" value="TRANSCRIPTION ELONGATION FACTOR GREA"/>
    <property type="match status" value="1"/>
</dbReference>
<dbReference type="AlphaFoldDB" id="A0A2H0TE92"/>
<gene>
    <name evidence="8" type="primary">greA</name>
    <name evidence="12" type="ORF">COU47_00315</name>
</gene>
<dbReference type="InterPro" id="IPR022691">
    <property type="entry name" value="Tscrpt_elong_fac_GreA/B_N"/>
</dbReference>
<dbReference type="Pfam" id="PF01272">
    <property type="entry name" value="GreA_GreB"/>
    <property type="match status" value="1"/>
</dbReference>
<feature type="domain" description="Transcription elongation factor GreA/GreB N-terminal" evidence="11">
    <location>
        <begin position="16"/>
        <end position="83"/>
    </location>
</feature>
<sequence length="165" mass="18291">MEILSDNQKEDSNFEYLSEAGFKRLKQELENLRTEKRQEIAKRLEYAKSLGDLSENSEYAEAKTMQENNEARIAELEDKLSRTVLIQKAVSTFDVAIGSTIVVKRHDTGATLEYTVVGSEEADPVSRKISNESPMGRAFLGAKKGQTVKVSTPGGAVDYTVVDIV</sequence>
<dbReference type="PIRSF" id="PIRSF006092">
    <property type="entry name" value="GreA_GreB"/>
    <property type="match status" value="1"/>
</dbReference>
<comment type="similarity">
    <text evidence="1 8 9">Belongs to the GreA/GreB family.</text>
</comment>
<keyword evidence="12" id="KW-0251">Elongation factor</keyword>
<dbReference type="GO" id="GO:0003677">
    <property type="term" value="F:DNA binding"/>
    <property type="evidence" value="ECO:0007669"/>
    <property type="project" value="UniProtKB-UniRule"/>
</dbReference>
<protein>
    <recommendedName>
        <fullName evidence="2 8">Transcription elongation factor GreA</fullName>
    </recommendedName>
    <alternativeName>
        <fullName evidence="7 8">Transcript cleavage factor GreA</fullName>
    </alternativeName>
</protein>
<evidence type="ECO:0000313" key="12">
    <source>
        <dbReference type="EMBL" id="PIR69869.1"/>
    </source>
</evidence>
<dbReference type="Proteomes" id="UP000231503">
    <property type="component" value="Unassembled WGS sequence"/>
</dbReference>
<dbReference type="GO" id="GO:0003746">
    <property type="term" value="F:translation elongation factor activity"/>
    <property type="evidence" value="ECO:0007669"/>
    <property type="project" value="UniProtKB-KW"/>
</dbReference>
<name>A0A2H0TE92_9BACT</name>
<dbReference type="InterPro" id="IPR006359">
    <property type="entry name" value="Tscrpt_elong_fac_GreA"/>
</dbReference>
<evidence type="ECO:0000256" key="4">
    <source>
        <dbReference type="ARBA" id="ARBA00023125"/>
    </source>
</evidence>
<dbReference type="GO" id="GO:0006354">
    <property type="term" value="P:DNA-templated transcription elongation"/>
    <property type="evidence" value="ECO:0007669"/>
    <property type="project" value="TreeGrafter"/>
</dbReference>